<proteinExistence type="predicted"/>
<protein>
    <submittedName>
        <fullName evidence="1">Uncharacterized protein</fullName>
    </submittedName>
</protein>
<dbReference type="EMBL" id="LT630450">
    <property type="protein sequence ID" value="SFV73516.1"/>
    <property type="molecule type" value="Genomic_DNA"/>
</dbReference>
<organism evidence="1 2">
    <name type="scientific">Desulfovibrio piger</name>
    <dbReference type="NCBI Taxonomy" id="901"/>
    <lineage>
        <taxon>Bacteria</taxon>
        <taxon>Pseudomonadati</taxon>
        <taxon>Thermodesulfobacteriota</taxon>
        <taxon>Desulfovibrionia</taxon>
        <taxon>Desulfovibrionales</taxon>
        <taxon>Desulfovibrionaceae</taxon>
        <taxon>Desulfovibrio</taxon>
    </lineage>
</organism>
<dbReference type="KEGG" id="dpg:DESPIGER_1680"/>
<evidence type="ECO:0000313" key="2">
    <source>
        <dbReference type="Proteomes" id="UP000186323"/>
    </source>
</evidence>
<dbReference type="OrthoDB" id="5455222at2"/>
<dbReference type="Proteomes" id="UP000186323">
    <property type="component" value="Chromosome I"/>
</dbReference>
<accession>A0A1K1LFL2</accession>
<name>A0A1K1LFL2_9BACT</name>
<reference evidence="2" key="1">
    <citation type="submission" date="2016-10" db="EMBL/GenBank/DDBJ databases">
        <authorList>
            <person name="Wegmann U."/>
        </authorList>
    </citation>
    <scope>NUCLEOTIDE SEQUENCE [LARGE SCALE GENOMIC DNA]</scope>
</reference>
<evidence type="ECO:0000313" key="1">
    <source>
        <dbReference type="EMBL" id="SFV73516.1"/>
    </source>
</evidence>
<dbReference type="AlphaFoldDB" id="A0A1K1LFL2"/>
<gene>
    <name evidence="1" type="ORF">DESPIGER_1680</name>
</gene>
<keyword evidence="2" id="KW-1185">Reference proteome</keyword>
<sequence length="173" mass="20030">MPTPQEEFQNAVLRILEAVMFENWIRFYFLTEKLDAPVEEGAEKPLFVAIPEQGMQRIRELYPELLPLAESLNGKEISFALSQQAVCSFVMEHLDGKVMPQRMAETVFDSTTFQTRMQLFNAWVQMHENQLDQSFMEFGSWRELFAQWCSTDQVKELATRMAAPRAEGNGTTH</sequence>
<dbReference type="RefSeq" id="WP_072335374.1">
    <property type="nucleotide sequence ID" value="NZ_CALJDE010000065.1"/>
</dbReference>